<feature type="transmembrane region" description="Helical" evidence="8">
    <location>
        <begin position="264"/>
        <end position="284"/>
    </location>
</feature>
<dbReference type="InterPro" id="IPR003370">
    <property type="entry name" value="Chromate_transpt"/>
</dbReference>
<keyword evidence="6 8" id="KW-0472">Membrane</keyword>
<feature type="transmembrane region" description="Helical" evidence="8">
    <location>
        <begin position="400"/>
        <end position="421"/>
    </location>
</feature>
<comment type="subcellular location">
    <subcellularLocation>
        <location evidence="1">Cell membrane</location>
        <topology evidence="1">Multi-pass membrane protein</topology>
    </subcellularLocation>
</comment>
<dbReference type="OMA" id="VWGMART"/>
<dbReference type="PANTHER" id="PTHR33567">
    <property type="entry name" value="CHROMATE ION TRANSPORTER (EUROFUNG)"/>
    <property type="match status" value="1"/>
</dbReference>
<sequence>MANTAVPDTPMSDEPLDPENGRVQKDPATFRDIFRSFVVLGWSAFGGPAAHIGVFQKVFVEAKNWMSLTVFNELLSLGQCLPGPTSTQVSFAIGVTQQGILGGLLSGLLFQYPGLLLMSLTGAGAAEALANPARWLQGLTAGLAAAGVALILSAAIGLARGQCKDEVTRLLCLMSATVAFYYTSNFIFPLLIVVGGLTTLYTKRNDDVALKDTTEKIHKLGVPKLFGAILILTWITIWVVVASIKNTTEYSDGRSTKVLHWFEAFYRTGSIIFGGGQVVLPLLLDDVVQYDRVCTTSGGTLVYDVTDASVCDSYTSVESEDSWITADQFFAGLGVVQAMPGPLFNLSAYIGAVAARRAHVNVLAGIFAAWFGLFGPGVLLIYGVLPFWGGFRKQPVYRRMLPGLNSSAVGLVVAAVFTMGFKIREISPFPNASVCIAFLAFYATHFMKKDAPLVVLASGVLGIIAWATGCS</sequence>
<dbReference type="OrthoDB" id="2160638at2759"/>
<dbReference type="InterPro" id="IPR014047">
    <property type="entry name" value="Chr_Tranpt_l_chain"/>
</dbReference>
<gene>
    <name evidence="9" type="ORF">MICPUCDRAFT_49761</name>
</gene>
<dbReference type="eggNOG" id="ENOG502QRJG">
    <property type="taxonomic scope" value="Eukaryota"/>
</dbReference>
<dbReference type="STRING" id="564608.C1N7Q6"/>
<feature type="transmembrane region" description="Helical" evidence="8">
    <location>
        <begin position="170"/>
        <end position="194"/>
    </location>
</feature>
<reference evidence="9 10" key="1">
    <citation type="journal article" date="2009" name="Science">
        <title>Green evolution and dynamic adaptations revealed by genomes of the marine picoeukaryotes Micromonas.</title>
        <authorList>
            <person name="Worden A.Z."/>
            <person name="Lee J.H."/>
            <person name="Mock T."/>
            <person name="Rouze P."/>
            <person name="Simmons M.P."/>
            <person name="Aerts A.L."/>
            <person name="Allen A.E."/>
            <person name="Cuvelier M.L."/>
            <person name="Derelle E."/>
            <person name="Everett M.V."/>
            <person name="Foulon E."/>
            <person name="Grimwood J."/>
            <person name="Gundlach H."/>
            <person name="Henrissat B."/>
            <person name="Napoli C."/>
            <person name="McDonald S.M."/>
            <person name="Parker M.S."/>
            <person name="Rombauts S."/>
            <person name="Salamov A."/>
            <person name="Von Dassow P."/>
            <person name="Badger J.H."/>
            <person name="Coutinho P.M."/>
            <person name="Demir E."/>
            <person name="Dubchak I."/>
            <person name="Gentemann C."/>
            <person name="Eikrem W."/>
            <person name="Gready J.E."/>
            <person name="John U."/>
            <person name="Lanier W."/>
            <person name="Lindquist E.A."/>
            <person name="Lucas S."/>
            <person name="Mayer K.F."/>
            <person name="Moreau H."/>
            <person name="Not F."/>
            <person name="Otillar R."/>
            <person name="Panaud O."/>
            <person name="Pangilinan J."/>
            <person name="Paulsen I."/>
            <person name="Piegu B."/>
            <person name="Poliakov A."/>
            <person name="Robbens S."/>
            <person name="Schmutz J."/>
            <person name="Toulza E."/>
            <person name="Wyss T."/>
            <person name="Zelensky A."/>
            <person name="Zhou K."/>
            <person name="Armbrust E.V."/>
            <person name="Bhattacharya D."/>
            <person name="Goodenough U.W."/>
            <person name="Van de Peer Y."/>
            <person name="Grigoriev I.V."/>
        </authorList>
    </citation>
    <scope>NUCLEOTIDE SEQUENCE [LARGE SCALE GENOMIC DNA]</scope>
    <source>
        <strain evidence="9 10">CCMP1545</strain>
    </source>
</reference>
<evidence type="ECO:0000256" key="6">
    <source>
        <dbReference type="ARBA" id="ARBA00023136"/>
    </source>
</evidence>
<dbReference type="EMBL" id="GG663750">
    <property type="protein sequence ID" value="EEH51756.1"/>
    <property type="molecule type" value="Genomic_DNA"/>
</dbReference>
<dbReference type="Pfam" id="PF02417">
    <property type="entry name" value="Chromate_transp"/>
    <property type="match status" value="2"/>
</dbReference>
<feature type="transmembrane region" description="Helical" evidence="8">
    <location>
        <begin position="329"/>
        <end position="350"/>
    </location>
</feature>
<dbReference type="GO" id="GO:0005886">
    <property type="term" value="C:plasma membrane"/>
    <property type="evidence" value="ECO:0007669"/>
    <property type="project" value="UniProtKB-SubCell"/>
</dbReference>
<evidence type="ECO:0000256" key="4">
    <source>
        <dbReference type="ARBA" id="ARBA00022692"/>
    </source>
</evidence>
<accession>C1N7Q6</accession>
<feature type="transmembrane region" description="Helical" evidence="8">
    <location>
        <begin position="362"/>
        <end position="388"/>
    </location>
</feature>
<keyword evidence="3" id="KW-1003">Cell membrane</keyword>
<dbReference type="KEGG" id="mpp:MICPUCDRAFT_49761"/>
<evidence type="ECO:0000256" key="2">
    <source>
        <dbReference type="ARBA" id="ARBA00005262"/>
    </source>
</evidence>
<name>C1N7Q6_MICPC</name>
<dbReference type="PANTHER" id="PTHR33567:SF3">
    <property type="entry name" value="CHROMATE ION TRANSPORTER (EUROFUNG)"/>
    <property type="match status" value="1"/>
</dbReference>
<evidence type="ECO:0000313" key="10">
    <source>
        <dbReference type="Proteomes" id="UP000001876"/>
    </source>
</evidence>
<dbReference type="GO" id="GO:0015109">
    <property type="term" value="F:chromate transmembrane transporter activity"/>
    <property type="evidence" value="ECO:0007669"/>
    <property type="project" value="InterPro"/>
</dbReference>
<keyword evidence="5 8" id="KW-1133">Transmembrane helix</keyword>
<feature type="region of interest" description="Disordered" evidence="7">
    <location>
        <begin position="1"/>
        <end position="22"/>
    </location>
</feature>
<evidence type="ECO:0000256" key="5">
    <source>
        <dbReference type="ARBA" id="ARBA00022989"/>
    </source>
</evidence>
<keyword evidence="4 8" id="KW-0812">Transmembrane</keyword>
<evidence type="ECO:0000256" key="8">
    <source>
        <dbReference type="SAM" id="Phobius"/>
    </source>
</evidence>
<comment type="similarity">
    <text evidence="2">Belongs to the chromate ion transporter (CHR) (TC 2.A.51) family.</text>
</comment>
<organism evidence="10">
    <name type="scientific">Micromonas pusilla (strain CCMP1545)</name>
    <name type="common">Picoplanktonic green alga</name>
    <dbReference type="NCBI Taxonomy" id="564608"/>
    <lineage>
        <taxon>Eukaryota</taxon>
        <taxon>Viridiplantae</taxon>
        <taxon>Chlorophyta</taxon>
        <taxon>Mamiellophyceae</taxon>
        <taxon>Mamiellales</taxon>
        <taxon>Mamiellaceae</taxon>
        <taxon>Micromonas</taxon>
    </lineage>
</organism>
<dbReference type="PIRSF" id="PIRSF004810">
    <property type="entry name" value="ChrA"/>
    <property type="match status" value="1"/>
</dbReference>
<dbReference type="GeneID" id="9689391"/>
<keyword evidence="10" id="KW-1185">Reference proteome</keyword>
<evidence type="ECO:0000256" key="7">
    <source>
        <dbReference type="SAM" id="MobiDB-lite"/>
    </source>
</evidence>
<feature type="transmembrane region" description="Helical" evidence="8">
    <location>
        <begin position="100"/>
        <end position="123"/>
    </location>
</feature>
<feature type="transmembrane region" description="Helical" evidence="8">
    <location>
        <begin position="225"/>
        <end position="244"/>
    </location>
</feature>
<evidence type="ECO:0000256" key="3">
    <source>
        <dbReference type="ARBA" id="ARBA00022475"/>
    </source>
</evidence>
<evidence type="ECO:0000313" key="9">
    <source>
        <dbReference type="EMBL" id="EEH51756.1"/>
    </source>
</evidence>
<feature type="transmembrane region" description="Helical" evidence="8">
    <location>
        <begin position="428"/>
        <end position="445"/>
    </location>
</feature>
<feature type="transmembrane region" description="Helical" evidence="8">
    <location>
        <begin position="135"/>
        <end position="158"/>
    </location>
</feature>
<dbReference type="AlphaFoldDB" id="C1N7Q6"/>
<protein>
    <submittedName>
        <fullName evidence="9">Chromate ion transporter family</fullName>
    </submittedName>
</protein>
<evidence type="ECO:0000256" key="1">
    <source>
        <dbReference type="ARBA" id="ARBA00004651"/>
    </source>
</evidence>
<dbReference type="Proteomes" id="UP000001876">
    <property type="component" value="Unassembled WGS sequence"/>
</dbReference>
<proteinExistence type="inferred from homology"/>
<dbReference type="RefSeq" id="XP_003064134.1">
    <property type="nucleotide sequence ID" value="XM_003064088.1"/>
</dbReference>
<feature type="transmembrane region" description="Helical" evidence="8">
    <location>
        <begin position="451"/>
        <end position="469"/>
    </location>
</feature>